<evidence type="ECO:0000313" key="1">
    <source>
        <dbReference type="EMBL" id="CDS38004.2"/>
    </source>
</evidence>
<keyword evidence="2" id="KW-1185">Reference proteome</keyword>
<name>A0A068Y6U0_ECHMU</name>
<sequence>MPKGEGTVPGAARWYHLRWRNVKGFEECSRHPIGCHVQVNGVPSSSRNSPPYIAYSSASQDWFRVLCGQTQHKTTAGRFKLVQVLNLQPHLPPLPGCLYVCSTFSTF</sequence>
<dbReference type="EMBL" id="LN902847">
    <property type="protein sequence ID" value="CDS38004.2"/>
    <property type="molecule type" value="Genomic_DNA"/>
</dbReference>
<reference evidence="1" key="2">
    <citation type="submission" date="2015-11" db="EMBL/GenBank/DDBJ databases">
        <authorList>
            <person name="Zhang Y."/>
            <person name="Guo Z."/>
        </authorList>
    </citation>
    <scope>NUCLEOTIDE SEQUENCE</scope>
</reference>
<organism evidence="1 2">
    <name type="scientific">Echinococcus multilocularis</name>
    <name type="common">Fox tapeworm</name>
    <dbReference type="NCBI Taxonomy" id="6211"/>
    <lineage>
        <taxon>Eukaryota</taxon>
        <taxon>Metazoa</taxon>
        <taxon>Spiralia</taxon>
        <taxon>Lophotrochozoa</taxon>
        <taxon>Platyhelminthes</taxon>
        <taxon>Cestoda</taxon>
        <taxon>Eucestoda</taxon>
        <taxon>Cyclophyllidea</taxon>
        <taxon>Taeniidae</taxon>
        <taxon>Echinococcus</taxon>
    </lineage>
</organism>
<proteinExistence type="predicted"/>
<evidence type="ECO:0000313" key="2">
    <source>
        <dbReference type="Proteomes" id="UP000017246"/>
    </source>
</evidence>
<dbReference type="Proteomes" id="UP000017246">
    <property type="component" value="Unassembled WGS sequence"/>
</dbReference>
<accession>A0A068Y6U0</accession>
<reference evidence="1" key="1">
    <citation type="journal article" date="2013" name="Nature">
        <title>The genomes of four tapeworm species reveal adaptations to parasitism.</title>
        <authorList>
            <person name="Tsai I.J."/>
            <person name="Zarowiecki M."/>
            <person name="Holroyd N."/>
            <person name="Garciarrubio A."/>
            <person name="Sanchez-Flores A."/>
            <person name="Brooks K.L."/>
            <person name="Tracey A."/>
            <person name="Bobes R.J."/>
            <person name="Fragoso G."/>
            <person name="Sciutto E."/>
            <person name="Aslett M."/>
            <person name="Beasley H."/>
            <person name="Bennett H.M."/>
            <person name="Cai J."/>
            <person name="Camicia F."/>
            <person name="Clark R."/>
            <person name="Cucher M."/>
            <person name="De Silva N."/>
            <person name="Day T.A."/>
            <person name="Deplazes P."/>
            <person name="Estrada K."/>
            <person name="Fernandez C."/>
            <person name="Holland P.W."/>
            <person name="Hou J."/>
            <person name="Hu S."/>
            <person name="Huckvale T."/>
            <person name="Hung S.S."/>
            <person name="Kamenetzky L."/>
            <person name="Keane J.A."/>
            <person name="Kiss F."/>
            <person name="Koziol U."/>
            <person name="Lambert O."/>
            <person name="Liu K."/>
            <person name="Luo X."/>
            <person name="Luo Y."/>
            <person name="Macchiaroli N."/>
            <person name="Nichol S."/>
            <person name="Paps J."/>
            <person name="Parkinson J."/>
            <person name="Pouchkina-Stantcheva N."/>
            <person name="Riddiford N."/>
            <person name="Rosenzvit M."/>
            <person name="Salinas G."/>
            <person name="Wasmuth J.D."/>
            <person name="Zamanian M."/>
            <person name="Zheng Y."/>
            <person name="Cai X."/>
            <person name="Soberon X."/>
            <person name="Olson P.D."/>
            <person name="Laclette J.P."/>
            <person name="Brehm K."/>
            <person name="Berriman M."/>
            <person name="Garciarrubio A."/>
            <person name="Bobes R.J."/>
            <person name="Fragoso G."/>
            <person name="Sanchez-Flores A."/>
            <person name="Estrada K."/>
            <person name="Cevallos M.A."/>
            <person name="Morett E."/>
            <person name="Gonzalez V."/>
            <person name="Portillo T."/>
            <person name="Ochoa-Leyva A."/>
            <person name="Jose M.V."/>
            <person name="Sciutto E."/>
            <person name="Landa A."/>
            <person name="Jimenez L."/>
            <person name="Valdes V."/>
            <person name="Carrero J.C."/>
            <person name="Larralde C."/>
            <person name="Morales-Montor J."/>
            <person name="Limon-Lason J."/>
            <person name="Soberon X."/>
            <person name="Laclette J.P."/>
        </authorList>
    </citation>
    <scope>NUCLEOTIDE SEQUENCE [LARGE SCALE GENOMIC DNA]</scope>
</reference>
<dbReference type="AlphaFoldDB" id="A0A068Y6U0"/>
<gene>
    <name evidence="1" type="ORF">EmuJ_000529600</name>
</gene>
<protein>
    <submittedName>
        <fullName evidence="1">Uncharacterized protein</fullName>
    </submittedName>
</protein>